<sequence length="112" mass="12194">MLAKTARVTTADEYRAAVRRGARFSGPNTVTYIRREGGSPARFGFIVSKAVGVAVTRNRVRRRLKAVCYSLQSSVEPGIEIVIRALPGAATSSFASLEREVTRSFTKAKVMS</sequence>
<comment type="caution">
    <text evidence="9">The sequence shown here is derived from an EMBL/GenBank/DDBJ whole genome shotgun (WGS) entry which is preliminary data.</text>
</comment>
<gene>
    <name evidence="7" type="primary">rnpA</name>
    <name evidence="9" type="ORF">B7R22_00365</name>
</gene>
<evidence type="ECO:0000256" key="5">
    <source>
        <dbReference type="ARBA" id="ARBA00022801"/>
    </source>
</evidence>
<dbReference type="GO" id="GO:0001682">
    <property type="term" value="P:tRNA 5'-leader removal"/>
    <property type="evidence" value="ECO:0007669"/>
    <property type="project" value="UniProtKB-UniRule"/>
</dbReference>
<keyword evidence="3 7" id="KW-0540">Nuclease</keyword>
<organism evidence="9 10">
    <name type="scientific">Subtercola boreus</name>
    <dbReference type="NCBI Taxonomy" id="120213"/>
    <lineage>
        <taxon>Bacteria</taxon>
        <taxon>Bacillati</taxon>
        <taxon>Actinomycetota</taxon>
        <taxon>Actinomycetes</taxon>
        <taxon>Micrococcales</taxon>
        <taxon>Microbacteriaceae</taxon>
        <taxon>Subtercola</taxon>
    </lineage>
</organism>
<keyword evidence="2 7" id="KW-0819">tRNA processing</keyword>
<evidence type="ECO:0000313" key="9">
    <source>
        <dbReference type="EMBL" id="RFA17494.1"/>
    </source>
</evidence>
<dbReference type="NCBIfam" id="TIGR00188">
    <property type="entry name" value="rnpA"/>
    <property type="match status" value="1"/>
</dbReference>
<dbReference type="InterPro" id="IPR020568">
    <property type="entry name" value="Ribosomal_Su5_D2-typ_SF"/>
</dbReference>
<dbReference type="RefSeq" id="WP_116409852.1">
    <property type="nucleotide sequence ID" value="NZ_NBXB01000001.1"/>
</dbReference>
<proteinExistence type="inferred from homology"/>
<evidence type="ECO:0000256" key="6">
    <source>
        <dbReference type="ARBA" id="ARBA00022884"/>
    </source>
</evidence>
<dbReference type="PANTHER" id="PTHR33992:SF1">
    <property type="entry name" value="RIBONUCLEASE P PROTEIN COMPONENT"/>
    <property type="match status" value="1"/>
</dbReference>
<dbReference type="GO" id="GO:0042781">
    <property type="term" value="F:3'-tRNA processing endoribonuclease activity"/>
    <property type="evidence" value="ECO:0007669"/>
    <property type="project" value="TreeGrafter"/>
</dbReference>
<dbReference type="EC" id="3.1.26.5" evidence="7 8"/>
<dbReference type="GO" id="GO:0004526">
    <property type="term" value="F:ribonuclease P activity"/>
    <property type="evidence" value="ECO:0007669"/>
    <property type="project" value="UniProtKB-UniRule"/>
</dbReference>
<evidence type="ECO:0000256" key="8">
    <source>
        <dbReference type="NCBIfam" id="TIGR00188"/>
    </source>
</evidence>
<evidence type="ECO:0000256" key="4">
    <source>
        <dbReference type="ARBA" id="ARBA00022759"/>
    </source>
</evidence>
<dbReference type="GO" id="GO:0000049">
    <property type="term" value="F:tRNA binding"/>
    <property type="evidence" value="ECO:0007669"/>
    <property type="project" value="UniProtKB-UniRule"/>
</dbReference>
<evidence type="ECO:0000313" key="10">
    <source>
        <dbReference type="Proteomes" id="UP000256541"/>
    </source>
</evidence>
<dbReference type="Proteomes" id="UP000256541">
    <property type="component" value="Unassembled WGS sequence"/>
</dbReference>
<dbReference type="PANTHER" id="PTHR33992">
    <property type="entry name" value="RIBONUCLEASE P PROTEIN COMPONENT"/>
    <property type="match status" value="1"/>
</dbReference>
<dbReference type="Gene3D" id="3.30.230.10">
    <property type="match status" value="1"/>
</dbReference>
<keyword evidence="4 7" id="KW-0255">Endonuclease</keyword>
<dbReference type="EMBL" id="NBXB01000001">
    <property type="protein sequence ID" value="RFA17494.1"/>
    <property type="molecule type" value="Genomic_DNA"/>
</dbReference>
<dbReference type="InterPro" id="IPR000100">
    <property type="entry name" value="RNase_P"/>
</dbReference>
<accession>A0A3E0W550</accession>
<keyword evidence="6 7" id="KW-0694">RNA-binding</keyword>
<dbReference type="SUPFAM" id="SSF54211">
    <property type="entry name" value="Ribosomal protein S5 domain 2-like"/>
    <property type="match status" value="1"/>
</dbReference>
<evidence type="ECO:0000256" key="1">
    <source>
        <dbReference type="ARBA" id="ARBA00002663"/>
    </source>
</evidence>
<reference evidence="9 10" key="1">
    <citation type="submission" date="2017-04" db="EMBL/GenBank/DDBJ databases">
        <title>Comparative genome analysis of Subtercola boreus.</title>
        <authorList>
            <person name="Cho Y.-J."/>
            <person name="Cho A."/>
            <person name="Kim O.-S."/>
            <person name="Lee J.-I."/>
        </authorList>
    </citation>
    <scope>NUCLEOTIDE SEQUENCE [LARGE SCALE GENOMIC DNA]</scope>
    <source>
        <strain evidence="9 10">P27479</strain>
    </source>
</reference>
<dbReference type="Pfam" id="PF00825">
    <property type="entry name" value="Ribonuclease_P"/>
    <property type="match status" value="1"/>
</dbReference>
<evidence type="ECO:0000256" key="7">
    <source>
        <dbReference type="HAMAP-Rule" id="MF_00227"/>
    </source>
</evidence>
<dbReference type="HAMAP" id="MF_00227">
    <property type="entry name" value="RNase_P"/>
    <property type="match status" value="1"/>
</dbReference>
<dbReference type="InterPro" id="IPR014721">
    <property type="entry name" value="Ribsml_uS5_D2-typ_fold_subgr"/>
</dbReference>
<comment type="subunit">
    <text evidence="7">Consists of a catalytic RNA component (M1 or rnpB) and a protein subunit.</text>
</comment>
<comment type="catalytic activity">
    <reaction evidence="7">
        <text>Endonucleolytic cleavage of RNA, removing 5'-extranucleotides from tRNA precursor.</text>
        <dbReference type="EC" id="3.1.26.5"/>
    </reaction>
</comment>
<dbReference type="InterPro" id="IPR020539">
    <property type="entry name" value="RNase_P_CS"/>
</dbReference>
<dbReference type="GO" id="GO:0030677">
    <property type="term" value="C:ribonuclease P complex"/>
    <property type="evidence" value="ECO:0007669"/>
    <property type="project" value="TreeGrafter"/>
</dbReference>
<protein>
    <recommendedName>
        <fullName evidence="7 8">Ribonuclease P protein component</fullName>
        <shortName evidence="7">RNase P protein</shortName>
        <shortName evidence="7">RNaseP protein</shortName>
        <ecNumber evidence="7 8">3.1.26.5</ecNumber>
    </recommendedName>
    <alternativeName>
        <fullName evidence="7">Protein C5</fullName>
    </alternativeName>
</protein>
<name>A0A3E0W550_9MICO</name>
<dbReference type="AlphaFoldDB" id="A0A3E0W550"/>
<dbReference type="PROSITE" id="PS00648">
    <property type="entry name" value="RIBONUCLEASE_P"/>
    <property type="match status" value="1"/>
</dbReference>
<dbReference type="OrthoDB" id="196964at2"/>
<evidence type="ECO:0000256" key="3">
    <source>
        <dbReference type="ARBA" id="ARBA00022722"/>
    </source>
</evidence>
<evidence type="ECO:0000256" key="2">
    <source>
        <dbReference type="ARBA" id="ARBA00022694"/>
    </source>
</evidence>
<comment type="function">
    <text evidence="1 7">RNaseP catalyzes the removal of the 5'-leader sequence from pre-tRNA to produce the mature 5'-terminus. It can also cleave other RNA substrates such as 4.5S RNA. The protein component plays an auxiliary but essential role in vivo by binding to the 5'-leader sequence and broadening the substrate specificity of the ribozyme.</text>
</comment>
<comment type="similarity">
    <text evidence="7">Belongs to the RnpA family.</text>
</comment>
<keyword evidence="5 7" id="KW-0378">Hydrolase</keyword>